<evidence type="ECO:0000256" key="2">
    <source>
        <dbReference type="ARBA" id="ARBA00023002"/>
    </source>
</evidence>
<reference evidence="4" key="1">
    <citation type="submission" date="2020-05" db="EMBL/GenBank/DDBJ databases">
        <authorList>
            <person name="Chiriac C."/>
            <person name="Salcher M."/>
            <person name="Ghai R."/>
            <person name="Kavagutti S V."/>
        </authorList>
    </citation>
    <scope>NUCLEOTIDE SEQUENCE</scope>
</reference>
<gene>
    <name evidence="3" type="ORF">UFOPK2809_00664</name>
    <name evidence="4" type="ORF">UFOPK4043_00943</name>
</gene>
<dbReference type="PANTHER" id="PTHR43008:SF4">
    <property type="entry name" value="CHAIN DEHYDROGENASE, PUTATIVE (AFU_ORTHOLOGUE AFUA_4G08710)-RELATED"/>
    <property type="match status" value="1"/>
</dbReference>
<evidence type="ECO:0000256" key="1">
    <source>
        <dbReference type="ARBA" id="ARBA00006484"/>
    </source>
</evidence>
<dbReference type="EMBL" id="CAEZZA010000073">
    <property type="protein sequence ID" value="CAB4746465.1"/>
    <property type="molecule type" value="Genomic_DNA"/>
</dbReference>
<comment type="similarity">
    <text evidence="1">Belongs to the short-chain dehydrogenases/reductases (SDR) family.</text>
</comment>
<dbReference type="PRINTS" id="PR00081">
    <property type="entry name" value="GDHRDH"/>
</dbReference>
<dbReference type="PANTHER" id="PTHR43008">
    <property type="entry name" value="BENZIL REDUCTASE"/>
    <property type="match status" value="1"/>
</dbReference>
<sequence length="269" mass="28616">MSANAVVAQVRHNPTMTANTLPISPTNTSPTKQLAVVTGASRGLGFESARGLAGAGFDLALVAKDETRLQDAARRLLAEFPDLEVYCCPADLEHPDETRAVISTISTLRQVTVLMVAHGVMSEKMSKTLRTNDAEWRRVMAINLDSVFALLNGIVPAMVEARLGRVIVYSACLGRMSGPGNTGGYAPYRVSKAAVNAMVRNLAHETGLGSRGVLIDAVCPNHSRTDMGGPNAPRSAAEGAATSIWLATRTFTSGDITGVLWEDEKIVPW</sequence>
<dbReference type="InterPro" id="IPR002347">
    <property type="entry name" value="SDR_fam"/>
</dbReference>
<accession>A0A6J7PT00</accession>
<dbReference type="AlphaFoldDB" id="A0A6J7PT00"/>
<dbReference type="GO" id="GO:0050664">
    <property type="term" value="F:oxidoreductase activity, acting on NAD(P)H, oxygen as acceptor"/>
    <property type="evidence" value="ECO:0007669"/>
    <property type="project" value="TreeGrafter"/>
</dbReference>
<name>A0A6J7PT00_9ZZZZ</name>
<keyword evidence="2" id="KW-0560">Oxidoreductase</keyword>
<dbReference type="Gene3D" id="3.40.50.720">
    <property type="entry name" value="NAD(P)-binding Rossmann-like Domain"/>
    <property type="match status" value="1"/>
</dbReference>
<dbReference type="Pfam" id="PF00106">
    <property type="entry name" value="adh_short"/>
    <property type="match status" value="1"/>
</dbReference>
<dbReference type="SUPFAM" id="SSF51735">
    <property type="entry name" value="NAD(P)-binding Rossmann-fold domains"/>
    <property type="match status" value="1"/>
</dbReference>
<evidence type="ECO:0000313" key="4">
    <source>
        <dbReference type="EMBL" id="CAB5008650.1"/>
    </source>
</evidence>
<evidence type="ECO:0000313" key="3">
    <source>
        <dbReference type="EMBL" id="CAB4746465.1"/>
    </source>
</evidence>
<proteinExistence type="inferred from homology"/>
<organism evidence="4">
    <name type="scientific">freshwater metagenome</name>
    <dbReference type="NCBI Taxonomy" id="449393"/>
    <lineage>
        <taxon>unclassified sequences</taxon>
        <taxon>metagenomes</taxon>
        <taxon>ecological metagenomes</taxon>
    </lineage>
</organism>
<dbReference type="InterPro" id="IPR036291">
    <property type="entry name" value="NAD(P)-bd_dom_sf"/>
</dbReference>
<protein>
    <submittedName>
        <fullName evidence="4">Unannotated protein</fullName>
    </submittedName>
</protein>
<dbReference type="EMBL" id="CAFBPA010000137">
    <property type="protein sequence ID" value="CAB5008650.1"/>
    <property type="molecule type" value="Genomic_DNA"/>
</dbReference>